<dbReference type="AlphaFoldDB" id="A0A9X2T7B5"/>
<feature type="region of interest" description="Disordered" evidence="1">
    <location>
        <begin position="27"/>
        <end position="124"/>
    </location>
</feature>
<comment type="caution">
    <text evidence="3">The sequence shown here is derived from an EMBL/GenBank/DDBJ whole genome shotgun (WGS) entry which is preliminary data.</text>
</comment>
<feature type="compositionally biased region" description="Low complexity" evidence="1">
    <location>
        <begin position="414"/>
        <end position="442"/>
    </location>
</feature>
<dbReference type="RefSeq" id="WP_258734491.1">
    <property type="nucleotide sequence ID" value="NZ_JANTHZ010000012.1"/>
</dbReference>
<keyword evidence="4" id="KW-1185">Reference proteome</keyword>
<name>A0A9X2T7B5_9HYPH</name>
<keyword evidence="2" id="KW-0732">Signal</keyword>
<organism evidence="3 4">
    <name type="scientific">Ancylobacter mangrovi</name>
    <dbReference type="NCBI Taxonomy" id="2972472"/>
    <lineage>
        <taxon>Bacteria</taxon>
        <taxon>Pseudomonadati</taxon>
        <taxon>Pseudomonadota</taxon>
        <taxon>Alphaproteobacteria</taxon>
        <taxon>Hyphomicrobiales</taxon>
        <taxon>Xanthobacteraceae</taxon>
        <taxon>Ancylobacter</taxon>
    </lineage>
</organism>
<evidence type="ECO:0000256" key="2">
    <source>
        <dbReference type="SAM" id="SignalP"/>
    </source>
</evidence>
<feature type="chain" id="PRO_5040722063" evidence="2">
    <location>
        <begin position="22"/>
        <end position="454"/>
    </location>
</feature>
<feature type="signal peptide" evidence="2">
    <location>
        <begin position="1"/>
        <end position="21"/>
    </location>
</feature>
<dbReference type="Pfam" id="PF04311">
    <property type="entry name" value="DUF459"/>
    <property type="match status" value="1"/>
</dbReference>
<protein>
    <submittedName>
        <fullName evidence="3">GDSL-type esterase/lipase family protein</fullName>
    </submittedName>
</protein>
<gene>
    <name evidence="3" type="ORF">NVS89_19790</name>
</gene>
<feature type="compositionally biased region" description="Low complexity" evidence="1">
    <location>
        <begin position="97"/>
        <end position="110"/>
    </location>
</feature>
<feature type="region of interest" description="Disordered" evidence="1">
    <location>
        <begin position="405"/>
        <end position="454"/>
    </location>
</feature>
<evidence type="ECO:0000313" key="3">
    <source>
        <dbReference type="EMBL" id="MCS0497334.1"/>
    </source>
</evidence>
<feature type="compositionally biased region" description="Low complexity" evidence="1">
    <location>
        <begin position="42"/>
        <end position="57"/>
    </location>
</feature>
<feature type="compositionally biased region" description="Pro residues" evidence="1">
    <location>
        <begin position="443"/>
        <end position="454"/>
    </location>
</feature>
<reference evidence="3" key="1">
    <citation type="submission" date="2022-08" db="EMBL/GenBank/DDBJ databases">
        <authorList>
            <person name="Li F."/>
        </authorList>
    </citation>
    <scope>NUCLEOTIDE SEQUENCE</scope>
    <source>
        <strain evidence="3">MQZ15Z-1</strain>
    </source>
</reference>
<dbReference type="Gene3D" id="3.40.50.1110">
    <property type="entry name" value="SGNH hydrolase"/>
    <property type="match status" value="1"/>
</dbReference>
<accession>A0A9X2T7B5</accession>
<dbReference type="InterPro" id="IPR036514">
    <property type="entry name" value="SGNH_hydro_sf"/>
</dbReference>
<dbReference type="EMBL" id="JANTHZ010000012">
    <property type="protein sequence ID" value="MCS0497334.1"/>
    <property type="molecule type" value="Genomic_DNA"/>
</dbReference>
<dbReference type="SUPFAM" id="SSF52266">
    <property type="entry name" value="SGNH hydrolase"/>
    <property type="match status" value="1"/>
</dbReference>
<feature type="compositionally biased region" description="Polar residues" evidence="1">
    <location>
        <begin position="79"/>
        <end position="88"/>
    </location>
</feature>
<evidence type="ECO:0000313" key="4">
    <source>
        <dbReference type="Proteomes" id="UP001151088"/>
    </source>
</evidence>
<dbReference type="InterPro" id="IPR007407">
    <property type="entry name" value="DUF459"/>
</dbReference>
<dbReference type="Proteomes" id="UP001151088">
    <property type="component" value="Unassembled WGS sequence"/>
</dbReference>
<evidence type="ECO:0000256" key="1">
    <source>
        <dbReference type="SAM" id="MobiDB-lite"/>
    </source>
</evidence>
<sequence>MRLGVWALALAGALLAGPAFDGPVPARAQSDWFRPPGNVGNQPVRQQQRQPARQRQQLPPPPRQKKVWSPFQPLIDLFSPSTPRTAAPSQPRYVPSAPAQQRAAPAIEQPSEPRGQVYASADEARKDSDTFSQFVLVMGDEYADPLAQGLADAFASDRETVAVVGKTEKGSGLGPQSGFDWAGSARQIATASQANIVVVFAGMNDLKPIDDPAGRAEVLDERWQNIYGRRLDEFLLGLKLYGRPVVMVGLPPVEDGPLNERVTKLNALIKEHVERAGLIYADVTDGFVDEDGKFMMSGPDVDGQRRRLRDSDGVGFTRAGGRKLAFFVDKELDHLLVDPADPAAAALSAAAARPSIILLTGGTSAGARVLAGAPGTTPAATPAADEGEPEPARVLVSGAALPSVTGRTDDFRWPAGSPTQPAAAAPSAAGTTTAAPSMGAPASPAPAPAPAATP</sequence>
<dbReference type="GO" id="GO:0016788">
    <property type="term" value="F:hydrolase activity, acting on ester bonds"/>
    <property type="evidence" value="ECO:0007669"/>
    <property type="project" value="UniProtKB-ARBA"/>
</dbReference>
<proteinExistence type="predicted"/>